<accession>B8GH78</accession>
<dbReference type="PANTHER" id="PTHR34858">
    <property type="entry name" value="CYSO-CYSTEINE PEPTIDASE"/>
    <property type="match status" value="1"/>
</dbReference>
<dbReference type="SMART" id="SM00232">
    <property type="entry name" value="JAB_MPN"/>
    <property type="match status" value="1"/>
</dbReference>
<evidence type="ECO:0000256" key="5">
    <source>
        <dbReference type="ARBA" id="ARBA00023049"/>
    </source>
</evidence>
<sequence>MILQPDIMESLFTQAEYEAPIEACGYLAGTDGQITRHFPLTNIDGKEDHFSFDPQEQFATLKAARQEGLSIIGMYHSHPASPARPSPEDVRLAYDPTIVYIIISLMNDTRTVRGFYIRKGEVVEEPLTIGENTNDQ</sequence>
<evidence type="ECO:0000256" key="4">
    <source>
        <dbReference type="ARBA" id="ARBA00022833"/>
    </source>
</evidence>
<dbReference type="CDD" id="cd08070">
    <property type="entry name" value="MPN_like"/>
    <property type="match status" value="1"/>
</dbReference>
<organism evidence="7 8">
    <name type="scientific">Methanosphaerula palustris (strain ATCC BAA-1556 / DSM 19958 / E1-9c)</name>
    <dbReference type="NCBI Taxonomy" id="521011"/>
    <lineage>
        <taxon>Archaea</taxon>
        <taxon>Methanobacteriati</taxon>
        <taxon>Methanobacteriota</taxon>
        <taxon>Stenosarchaea group</taxon>
        <taxon>Methanomicrobia</taxon>
        <taxon>Methanomicrobiales</taxon>
        <taxon>Methanoregulaceae</taxon>
        <taxon>Methanosphaerula</taxon>
    </lineage>
</organism>
<gene>
    <name evidence="7" type="ordered locus">Mpal_1140</name>
</gene>
<evidence type="ECO:0000256" key="3">
    <source>
        <dbReference type="ARBA" id="ARBA00022801"/>
    </source>
</evidence>
<protein>
    <submittedName>
        <fullName evidence="7">Mov34/MPN/PAD-1 family protein</fullName>
    </submittedName>
</protein>
<evidence type="ECO:0000259" key="6">
    <source>
        <dbReference type="PROSITE" id="PS50249"/>
    </source>
</evidence>
<dbReference type="KEGG" id="mpl:Mpal_1140"/>
<dbReference type="HOGENOM" id="CLU_116765_1_1_2"/>
<evidence type="ECO:0000313" key="7">
    <source>
        <dbReference type="EMBL" id="ACL16483.1"/>
    </source>
</evidence>
<feature type="domain" description="MPN" evidence="6">
    <location>
        <begin position="1"/>
        <end position="126"/>
    </location>
</feature>
<evidence type="ECO:0000256" key="2">
    <source>
        <dbReference type="ARBA" id="ARBA00022723"/>
    </source>
</evidence>
<dbReference type="GO" id="GO:0008270">
    <property type="term" value="F:zinc ion binding"/>
    <property type="evidence" value="ECO:0007669"/>
    <property type="project" value="TreeGrafter"/>
</dbReference>
<keyword evidence="8" id="KW-1185">Reference proteome</keyword>
<dbReference type="InterPro" id="IPR028090">
    <property type="entry name" value="JAB_dom_prok"/>
</dbReference>
<proteinExistence type="predicted"/>
<dbReference type="Proteomes" id="UP000002457">
    <property type="component" value="Chromosome"/>
</dbReference>
<keyword evidence="1" id="KW-0645">Protease</keyword>
<dbReference type="AlphaFoldDB" id="B8GH78"/>
<keyword evidence="5" id="KW-0482">Metalloprotease</keyword>
<dbReference type="PANTHER" id="PTHR34858:SF1">
    <property type="entry name" value="CYSO-CYSTEINE PEPTIDASE"/>
    <property type="match status" value="1"/>
</dbReference>
<dbReference type="STRING" id="521011.Mpal_1140"/>
<dbReference type="SUPFAM" id="SSF102712">
    <property type="entry name" value="JAB1/MPN domain"/>
    <property type="match status" value="1"/>
</dbReference>
<dbReference type="GO" id="GO:0006508">
    <property type="term" value="P:proteolysis"/>
    <property type="evidence" value="ECO:0007669"/>
    <property type="project" value="UniProtKB-KW"/>
</dbReference>
<dbReference type="InterPro" id="IPR000555">
    <property type="entry name" value="JAMM/MPN+_dom"/>
</dbReference>
<name>B8GH78_METPE</name>
<dbReference type="Gene3D" id="3.40.140.10">
    <property type="entry name" value="Cytidine Deaminase, domain 2"/>
    <property type="match status" value="1"/>
</dbReference>
<dbReference type="FunFam" id="3.40.140.10:FF:000085">
    <property type="entry name" value="Mov34/MPN/PAD-1 family protein"/>
    <property type="match status" value="1"/>
</dbReference>
<keyword evidence="2" id="KW-0479">Metal-binding</keyword>
<dbReference type="EMBL" id="CP001338">
    <property type="protein sequence ID" value="ACL16483.1"/>
    <property type="molecule type" value="Genomic_DNA"/>
</dbReference>
<keyword evidence="3" id="KW-0378">Hydrolase</keyword>
<dbReference type="Pfam" id="PF14464">
    <property type="entry name" value="Prok-JAB"/>
    <property type="match status" value="1"/>
</dbReference>
<evidence type="ECO:0000313" key="8">
    <source>
        <dbReference type="Proteomes" id="UP000002457"/>
    </source>
</evidence>
<dbReference type="GO" id="GO:0008235">
    <property type="term" value="F:metalloexopeptidase activity"/>
    <property type="evidence" value="ECO:0007669"/>
    <property type="project" value="TreeGrafter"/>
</dbReference>
<dbReference type="eggNOG" id="arCOG01138">
    <property type="taxonomic scope" value="Archaea"/>
</dbReference>
<dbReference type="InterPro" id="IPR051929">
    <property type="entry name" value="VirAsm_ModProt"/>
</dbReference>
<reference evidence="7 8" key="1">
    <citation type="journal article" date="2015" name="Genome Announc.">
        <title>Complete Genome Sequence of Methanosphaerula palustris E1-9CT, a Hydrogenotrophic Methanogen Isolated from a Minerotrophic Fen Peatland.</title>
        <authorList>
            <person name="Cadillo-Quiroz H."/>
            <person name="Browne P."/>
            <person name="Kyrpides N."/>
            <person name="Woyke T."/>
            <person name="Goodwin L."/>
            <person name="Detter C."/>
            <person name="Yavitt J.B."/>
            <person name="Zinder S.H."/>
        </authorList>
    </citation>
    <scope>NUCLEOTIDE SEQUENCE [LARGE SCALE GENOMIC DNA]</scope>
    <source>
        <strain evidence="8">ATCC BAA-1556 / DSM 19958 / E1-9c</strain>
    </source>
</reference>
<evidence type="ECO:0000256" key="1">
    <source>
        <dbReference type="ARBA" id="ARBA00022670"/>
    </source>
</evidence>
<dbReference type="PROSITE" id="PS50249">
    <property type="entry name" value="MPN"/>
    <property type="match status" value="1"/>
</dbReference>
<dbReference type="InterPro" id="IPR037518">
    <property type="entry name" value="MPN"/>
</dbReference>
<keyword evidence="4" id="KW-0862">Zinc</keyword>